<reference evidence="1" key="1">
    <citation type="submission" date="2021-02" db="EMBL/GenBank/DDBJ databases">
        <authorList>
            <person name="Nowell W R."/>
        </authorList>
    </citation>
    <scope>NUCLEOTIDE SEQUENCE</scope>
</reference>
<dbReference type="EMBL" id="CAJNOR010021978">
    <property type="protein sequence ID" value="CAF1691706.1"/>
    <property type="molecule type" value="Genomic_DNA"/>
</dbReference>
<evidence type="ECO:0000313" key="1">
    <source>
        <dbReference type="EMBL" id="CAF1691706.1"/>
    </source>
</evidence>
<gene>
    <name evidence="1" type="ORF">XAT740_LOCUS64320</name>
</gene>
<dbReference type="AlphaFoldDB" id="A0A816HZE2"/>
<feature type="non-terminal residue" evidence="1">
    <location>
        <position position="1"/>
    </location>
</feature>
<evidence type="ECO:0000313" key="2">
    <source>
        <dbReference type="Proteomes" id="UP000663828"/>
    </source>
</evidence>
<accession>A0A816HZE2</accession>
<comment type="caution">
    <text evidence="1">The sequence shown here is derived from an EMBL/GenBank/DDBJ whole genome shotgun (WGS) entry which is preliminary data.</text>
</comment>
<name>A0A816HZE2_ADIRI</name>
<dbReference type="Proteomes" id="UP000663828">
    <property type="component" value="Unassembled WGS sequence"/>
</dbReference>
<protein>
    <submittedName>
        <fullName evidence="1">Uncharacterized protein</fullName>
    </submittedName>
</protein>
<keyword evidence="2" id="KW-1185">Reference proteome</keyword>
<feature type="non-terminal residue" evidence="1">
    <location>
        <position position="145"/>
    </location>
</feature>
<sequence>LKEGADMKLSNTSQLLNNELMTNYNQLQIAYQQTLSNAENLNSSVQILHSVVNETIEQNRRVHMDVRQVFNYVQNLTETSQHLETLYESMRQQNNVTLLTVFVYKNIIDTVNELDSTSTELIRNLTATQEHISQQRQRIEKLEKE</sequence>
<organism evidence="1 2">
    <name type="scientific">Adineta ricciae</name>
    <name type="common">Rotifer</name>
    <dbReference type="NCBI Taxonomy" id="249248"/>
    <lineage>
        <taxon>Eukaryota</taxon>
        <taxon>Metazoa</taxon>
        <taxon>Spiralia</taxon>
        <taxon>Gnathifera</taxon>
        <taxon>Rotifera</taxon>
        <taxon>Eurotatoria</taxon>
        <taxon>Bdelloidea</taxon>
        <taxon>Adinetida</taxon>
        <taxon>Adinetidae</taxon>
        <taxon>Adineta</taxon>
    </lineage>
</organism>
<proteinExistence type="predicted"/>